<name>A0ABQ4QFP1_9HYPH</name>
<gene>
    <name evidence="2" type="ORF">AFCDBAGC_1895</name>
</gene>
<dbReference type="EMBL" id="BPQG01000028">
    <property type="protein sequence ID" value="GJD44033.1"/>
    <property type="molecule type" value="Genomic_DNA"/>
</dbReference>
<evidence type="ECO:0000313" key="3">
    <source>
        <dbReference type="Proteomes" id="UP001055117"/>
    </source>
</evidence>
<accession>A0ABQ4QFP1</accession>
<keyword evidence="1" id="KW-0175">Coiled coil</keyword>
<proteinExistence type="predicted"/>
<feature type="coiled-coil region" evidence="1">
    <location>
        <begin position="73"/>
        <end position="100"/>
    </location>
</feature>
<sequence>MVSDNSKAGKSGSVVLYVPSRSAGFDPETALRLIAQASEGMHRLEAWRQTIQIQANKLVYQVQREREAFAADIDALNYEIVVLRREVTELQAALTEARIAKDASAMQCEAARTRAADADRKTLAAEERAQTAEDWLVRLQGIISDEFSAS</sequence>
<reference evidence="2 3" key="1">
    <citation type="journal article" date="2021" name="Front. Microbiol.">
        <title>Comprehensive Comparative Genomics and Phenotyping of Methylobacterium Species.</title>
        <authorList>
            <person name="Alessa O."/>
            <person name="Ogura Y."/>
            <person name="Fujitani Y."/>
            <person name="Takami H."/>
            <person name="Hayashi T."/>
            <person name="Sahin N."/>
            <person name="Tani A."/>
        </authorList>
    </citation>
    <scope>NUCLEOTIDE SEQUENCE [LARGE SCALE GENOMIC DNA]</scope>
    <source>
        <strain evidence="2 3">DSM 23679</strain>
    </source>
</reference>
<keyword evidence="3" id="KW-1185">Reference proteome</keyword>
<dbReference type="Proteomes" id="UP001055117">
    <property type="component" value="Unassembled WGS sequence"/>
</dbReference>
<evidence type="ECO:0000313" key="2">
    <source>
        <dbReference type="EMBL" id="GJD44033.1"/>
    </source>
</evidence>
<evidence type="ECO:0000256" key="1">
    <source>
        <dbReference type="SAM" id="Coils"/>
    </source>
</evidence>
<comment type="caution">
    <text evidence="2">The sequence shown here is derived from an EMBL/GenBank/DDBJ whole genome shotgun (WGS) entry which is preliminary data.</text>
</comment>
<protein>
    <submittedName>
        <fullName evidence="2">Uncharacterized protein</fullName>
    </submittedName>
</protein>
<organism evidence="2 3">
    <name type="scientific">Methylobacterium cerastii</name>
    <dbReference type="NCBI Taxonomy" id="932741"/>
    <lineage>
        <taxon>Bacteria</taxon>
        <taxon>Pseudomonadati</taxon>
        <taxon>Pseudomonadota</taxon>
        <taxon>Alphaproteobacteria</taxon>
        <taxon>Hyphomicrobiales</taxon>
        <taxon>Methylobacteriaceae</taxon>
        <taxon>Methylobacterium</taxon>
    </lineage>
</organism>